<organism evidence="6 7">
    <name type="scientific">Ceratobasidium theobromae</name>
    <dbReference type="NCBI Taxonomy" id="1582974"/>
    <lineage>
        <taxon>Eukaryota</taxon>
        <taxon>Fungi</taxon>
        <taxon>Dikarya</taxon>
        <taxon>Basidiomycota</taxon>
        <taxon>Agaricomycotina</taxon>
        <taxon>Agaricomycetes</taxon>
        <taxon>Cantharellales</taxon>
        <taxon>Ceratobasidiaceae</taxon>
        <taxon>Ceratobasidium</taxon>
    </lineage>
</organism>
<dbReference type="GO" id="GO:0006325">
    <property type="term" value="P:chromatin organization"/>
    <property type="evidence" value="ECO:0007669"/>
    <property type="project" value="UniProtKB-KW"/>
</dbReference>
<dbReference type="InterPro" id="IPR003150">
    <property type="entry name" value="DNA-bd_RFX"/>
</dbReference>
<evidence type="ECO:0000256" key="4">
    <source>
        <dbReference type="ARBA" id="ARBA00023242"/>
    </source>
</evidence>
<keyword evidence="7" id="KW-1185">Reference proteome</keyword>
<keyword evidence="1" id="KW-0156">Chromatin regulator</keyword>
<evidence type="ECO:0000313" key="6">
    <source>
        <dbReference type="EMBL" id="KAB5595066.1"/>
    </source>
</evidence>
<dbReference type="GO" id="GO:0006355">
    <property type="term" value="P:regulation of DNA-templated transcription"/>
    <property type="evidence" value="ECO:0007669"/>
    <property type="project" value="InterPro"/>
</dbReference>
<feature type="domain" description="RFX-type winged-helix" evidence="5">
    <location>
        <begin position="368"/>
        <end position="444"/>
    </location>
</feature>
<reference evidence="6 7" key="1">
    <citation type="journal article" date="2019" name="Fungal Biol. Biotechnol.">
        <title>Draft genome sequence of fastidious pathogen Ceratobasidium theobromae, which causes vascular-streak dieback in Theobroma cacao.</title>
        <authorList>
            <person name="Ali S.S."/>
            <person name="Asman A."/>
            <person name="Shao J."/>
            <person name="Firmansyah A.P."/>
            <person name="Susilo A.W."/>
            <person name="Rosmana A."/>
            <person name="McMahon P."/>
            <person name="Junaid M."/>
            <person name="Guest D."/>
            <person name="Kheng T.Y."/>
            <person name="Meinhardt L.W."/>
            <person name="Bailey B.A."/>
        </authorList>
    </citation>
    <scope>NUCLEOTIDE SEQUENCE [LARGE SCALE GENOMIC DNA]</scope>
    <source>
        <strain evidence="6 7">CT2</strain>
    </source>
</reference>
<evidence type="ECO:0000259" key="5">
    <source>
        <dbReference type="PROSITE" id="PS51526"/>
    </source>
</evidence>
<evidence type="ECO:0000313" key="7">
    <source>
        <dbReference type="Proteomes" id="UP000383932"/>
    </source>
</evidence>
<protein>
    <submittedName>
        <fullName evidence="6">Rsc complex subunit rsc9</fullName>
    </submittedName>
</protein>
<comment type="caution">
    <text evidence="6">The sequence shown here is derived from an EMBL/GenBank/DDBJ whole genome shotgun (WGS) entry which is preliminary data.</text>
</comment>
<dbReference type="OrthoDB" id="338531at2759"/>
<evidence type="ECO:0000256" key="2">
    <source>
        <dbReference type="ARBA" id="ARBA00023015"/>
    </source>
</evidence>
<dbReference type="EMBL" id="SSOP01000013">
    <property type="protein sequence ID" value="KAB5595066.1"/>
    <property type="molecule type" value="Genomic_DNA"/>
</dbReference>
<keyword evidence="2" id="KW-0805">Transcription regulation</keyword>
<dbReference type="GO" id="GO:0016586">
    <property type="term" value="C:RSC-type complex"/>
    <property type="evidence" value="ECO:0007669"/>
    <property type="project" value="TreeGrafter"/>
</dbReference>
<dbReference type="PANTHER" id="PTHR22970:SF14">
    <property type="entry name" value="AT-RICH INTERACTIVE DOMAIN-CONTAINING PROTEIN 2"/>
    <property type="match status" value="1"/>
</dbReference>
<dbReference type="AlphaFoldDB" id="A0A5N5QV65"/>
<dbReference type="PROSITE" id="PS51526">
    <property type="entry name" value="RFX_DBD"/>
    <property type="match status" value="1"/>
</dbReference>
<keyword evidence="4" id="KW-0539">Nucleus</keyword>
<evidence type="ECO:0000256" key="3">
    <source>
        <dbReference type="ARBA" id="ARBA00023163"/>
    </source>
</evidence>
<proteinExistence type="predicted"/>
<dbReference type="GO" id="GO:0003677">
    <property type="term" value="F:DNA binding"/>
    <property type="evidence" value="ECO:0007669"/>
    <property type="project" value="InterPro"/>
</dbReference>
<name>A0A5N5QV65_9AGAM</name>
<dbReference type="PANTHER" id="PTHR22970">
    <property type="entry name" value="AT-RICH INTERACTIVE DOMAIN-CONTAINING PROTEIN 2"/>
    <property type="match status" value="1"/>
</dbReference>
<dbReference type="Proteomes" id="UP000383932">
    <property type="component" value="Unassembled WGS sequence"/>
</dbReference>
<accession>A0A5N5QV65</accession>
<sequence>MSTPQIARTQAAYNLARQSAYQPQRGTPVASARPAVAKPADGSEAWYLENDVSNRMVLALRCGIPGEVGWALTRLGTLAYQWGNRFSLQNMPGSLDALFTVANWYIEHNSTSSGEENIFATDKENWTRRAHALEALLIIRNSALEETNLRSIAQHPHTVVFIRDALCKLQPAESHAEYVTYILELLHALGPHIVLPPLPSDESTKRQISQRKKRKHEKILVPVSRIAEVAATSDDRALIIASLNALTSLFAVPENAPHTESCSQALDAALRYLPLTQDKPLLNTSLDYLFAHLSYAPVSKAFLMSPKMPEALKLLVAVLQLEQREEYRSQELPPAPVPANPAPPTHKDYELSLEELQKLIPIPEPGRSIQWMQTVFVAAPEDEQTQVTLWSLYRDTFTPYSHQYLPLNASDVIRNVTIAFPTAQPMVFPGPPQRFVIRGIGRRQQPVQDRFKCRWSRSTCTAEIFKNPEELHRHLEEHLNAAGVVPPAQCLWATCAHTDEPARLGTHVLTHVPSSQSSETNSHSASHLNVVTYRAAAAHSPETTSLLLTALLVLRLIWRAAIPATLHAGASVPKADEDHFGFPAPPGLLDRDTEEDEMGGEALEGEKRGVRAFKAMVERLQGVKMADDVLMSWVTEMVESVGGSGVV</sequence>
<keyword evidence="3" id="KW-0804">Transcription</keyword>
<dbReference type="InterPro" id="IPR052406">
    <property type="entry name" value="Chromatin_Remodeling_Comp"/>
</dbReference>
<evidence type="ECO:0000256" key="1">
    <source>
        <dbReference type="ARBA" id="ARBA00022853"/>
    </source>
</evidence>
<gene>
    <name evidence="6" type="ORF">CTheo_1527</name>
</gene>